<dbReference type="SUPFAM" id="SSF57055">
    <property type="entry name" value="Agouti-related protein"/>
    <property type="match status" value="1"/>
</dbReference>
<dbReference type="InterPro" id="IPR027300">
    <property type="entry name" value="Agouti_dom"/>
</dbReference>
<comment type="subcellular location">
    <subcellularLocation>
        <location evidence="1">Secreted</location>
    </subcellularLocation>
</comment>
<sequence length="146" mass="16181">MDLGSVRMKLALLCLCLLQLALVSAGIFTRNDLQATYSNLSASRAQSSHSTGSLNQGRQKPLFARRGQYERQRIHVPKHRVVPVPPNDHPPPPLSPKVAPKPVNPKCSQVTQSCLPQSGCCDPNTMCHCRFFNAICFCRRANEKKT</sequence>
<evidence type="ECO:0000256" key="2">
    <source>
        <dbReference type="ARBA" id="ARBA00022525"/>
    </source>
</evidence>
<evidence type="ECO:0000256" key="4">
    <source>
        <dbReference type="ARBA" id="ARBA00022854"/>
    </source>
</evidence>
<dbReference type="Proteomes" id="UP000314980">
    <property type="component" value="Unassembled WGS sequence"/>
</dbReference>
<dbReference type="PANTHER" id="PTHR16551">
    <property type="entry name" value="AGOUTI RELATED"/>
    <property type="match status" value="1"/>
</dbReference>
<dbReference type="KEGG" id="lcf:108898259"/>
<dbReference type="Pfam" id="PF05039">
    <property type="entry name" value="Agouti"/>
    <property type="match status" value="1"/>
</dbReference>
<dbReference type="OrthoDB" id="9942042at2759"/>
<gene>
    <name evidence="10 12" type="primary">LOC108898259</name>
</gene>
<dbReference type="GO" id="GO:0008343">
    <property type="term" value="P:adult feeding behavior"/>
    <property type="evidence" value="ECO:0007669"/>
    <property type="project" value="TreeGrafter"/>
</dbReference>
<dbReference type="GO" id="GO:0005184">
    <property type="term" value="F:neuropeptide hormone activity"/>
    <property type="evidence" value="ECO:0007669"/>
    <property type="project" value="TreeGrafter"/>
</dbReference>
<keyword evidence="2" id="KW-0964">Secreted</keyword>
<evidence type="ECO:0000256" key="1">
    <source>
        <dbReference type="ARBA" id="ARBA00004613"/>
    </source>
</evidence>
<protein>
    <submittedName>
        <fullName evidence="12">Agouti-signaling protein</fullName>
    </submittedName>
</protein>
<dbReference type="AlphaFoldDB" id="A0A4W6G3R3"/>
<feature type="domain" description="Agouti" evidence="9">
    <location>
        <begin position="107"/>
        <end position="146"/>
    </location>
</feature>
<dbReference type="Ensembl" id="ENSLCAT00010058950.1">
    <property type="protein sequence ID" value="ENSLCAP00010057396.1"/>
    <property type="gene ID" value="ENSLCAG00010026777.1"/>
</dbReference>
<feature type="compositionally biased region" description="Pro residues" evidence="7">
    <location>
        <begin position="83"/>
        <end position="95"/>
    </location>
</feature>
<organism evidence="10 11">
    <name type="scientific">Lates calcarifer</name>
    <name type="common">Barramundi</name>
    <name type="synonym">Holocentrus calcarifer</name>
    <dbReference type="NCBI Taxonomy" id="8187"/>
    <lineage>
        <taxon>Eukaryota</taxon>
        <taxon>Metazoa</taxon>
        <taxon>Chordata</taxon>
        <taxon>Craniata</taxon>
        <taxon>Vertebrata</taxon>
        <taxon>Euteleostomi</taxon>
        <taxon>Actinopterygii</taxon>
        <taxon>Neopterygii</taxon>
        <taxon>Teleostei</taxon>
        <taxon>Neoteleostei</taxon>
        <taxon>Acanthomorphata</taxon>
        <taxon>Carangaria</taxon>
        <taxon>Carangaria incertae sedis</taxon>
        <taxon>Centropomidae</taxon>
        <taxon>Lates</taxon>
    </lineage>
</organism>
<feature type="disulfide bond" evidence="6">
    <location>
        <begin position="120"/>
        <end position="138"/>
    </location>
</feature>
<evidence type="ECO:0000313" key="10">
    <source>
        <dbReference type="Ensembl" id="ENSLCAP00010057396.1"/>
    </source>
</evidence>
<dbReference type="GO" id="GO:0070996">
    <property type="term" value="F:type 1 melanocortin receptor binding"/>
    <property type="evidence" value="ECO:0007669"/>
    <property type="project" value="TreeGrafter"/>
</dbReference>
<comment type="caution">
    <text evidence="6">Lacks conserved residue(s) required for the propagation of feature annotation.</text>
</comment>
<accession>A0A4W6G3R3</accession>
<feature type="signal peptide" evidence="8">
    <location>
        <begin position="1"/>
        <end position="25"/>
    </location>
</feature>
<feature type="disulfide bond" evidence="6">
    <location>
        <begin position="129"/>
        <end position="136"/>
    </location>
</feature>
<dbReference type="GO" id="GO:2000253">
    <property type="term" value="P:positive regulation of feeding behavior"/>
    <property type="evidence" value="ECO:0007669"/>
    <property type="project" value="TreeGrafter"/>
</dbReference>
<dbReference type="GeneID" id="108898259"/>
<evidence type="ECO:0000256" key="5">
    <source>
        <dbReference type="ARBA" id="ARBA00023157"/>
    </source>
</evidence>
<dbReference type="InterPro" id="IPR036836">
    <property type="entry name" value="Agouti_dom_sf"/>
</dbReference>
<feature type="chain" id="PRO_5044614011" evidence="8">
    <location>
        <begin position="26"/>
        <end position="146"/>
    </location>
</feature>
<dbReference type="PROSITE" id="PS51150">
    <property type="entry name" value="AGOUTI_2"/>
    <property type="match status" value="1"/>
</dbReference>
<evidence type="ECO:0000256" key="3">
    <source>
        <dbReference type="ARBA" id="ARBA00022729"/>
    </source>
</evidence>
<proteinExistence type="predicted"/>
<feature type="compositionally biased region" description="Polar residues" evidence="7">
    <location>
        <begin position="44"/>
        <end position="58"/>
    </location>
</feature>
<dbReference type="SMART" id="SM00792">
    <property type="entry name" value="Agouti"/>
    <property type="match status" value="1"/>
</dbReference>
<feature type="region of interest" description="Disordered" evidence="7">
    <location>
        <begin position="44"/>
        <end position="100"/>
    </location>
</feature>
<evidence type="ECO:0000256" key="8">
    <source>
        <dbReference type="SAM" id="SignalP"/>
    </source>
</evidence>
<dbReference type="GeneTree" id="ENSGT00520000062345"/>
<dbReference type="RefSeq" id="XP_018553706.1">
    <property type="nucleotide sequence ID" value="XM_018698190.2"/>
</dbReference>
<dbReference type="PANTHER" id="PTHR16551:SF5">
    <property type="entry name" value="AGOUTI-RELATED PEPTIDE 2"/>
    <property type="match status" value="1"/>
</dbReference>
<evidence type="ECO:0000313" key="12">
    <source>
        <dbReference type="RefSeq" id="XP_018553706.1"/>
    </source>
</evidence>
<name>A0A4W6G3R3_LATCA</name>
<dbReference type="InterPro" id="IPR007733">
    <property type="entry name" value="Agouti"/>
</dbReference>
<evidence type="ECO:0000256" key="7">
    <source>
        <dbReference type="SAM" id="MobiDB-lite"/>
    </source>
</evidence>
<evidence type="ECO:0000256" key="6">
    <source>
        <dbReference type="PROSITE-ProRule" id="PRU00494"/>
    </source>
</evidence>
<evidence type="ECO:0000313" key="11">
    <source>
        <dbReference type="Proteomes" id="UP000314980"/>
    </source>
</evidence>
<reference evidence="12" key="2">
    <citation type="submission" date="2025-04" db="UniProtKB">
        <authorList>
            <consortium name="RefSeq"/>
        </authorList>
    </citation>
    <scope>IDENTIFICATION</scope>
    <source>
        <tissue evidence="12">Brain</tissue>
    </source>
</reference>
<dbReference type="InParanoid" id="A0A4W6G3R3"/>
<dbReference type="Proteomes" id="UP000694890">
    <property type="component" value="Linkage group LG24"/>
</dbReference>
<reference evidence="11" key="1">
    <citation type="submission" date="2015-09" db="EMBL/GenBank/DDBJ databases">
        <authorList>
            <person name="Sai Rama Sridatta P."/>
        </authorList>
    </citation>
    <scope>NUCLEOTIDE SEQUENCE [LARGE SCALE GENOMIC DNA]</scope>
</reference>
<keyword evidence="5 6" id="KW-1015">Disulfide bond</keyword>
<dbReference type="Gene3D" id="4.10.760.10">
    <property type="entry name" value="Agouti domain"/>
    <property type="match status" value="1"/>
</dbReference>
<keyword evidence="11" id="KW-1185">Reference proteome</keyword>
<dbReference type="GO" id="GO:0007218">
    <property type="term" value="P:neuropeptide signaling pathway"/>
    <property type="evidence" value="ECO:0007669"/>
    <property type="project" value="TreeGrafter"/>
</dbReference>
<evidence type="ECO:0000259" key="9">
    <source>
        <dbReference type="PROSITE" id="PS51150"/>
    </source>
</evidence>
<keyword evidence="3 8" id="KW-0732">Signal</keyword>
<keyword evidence="4" id="KW-0960">Knottin</keyword>
<dbReference type="GO" id="GO:0005615">
    <property type="term" value="C:extracellular space"/>
    <property type="evidence" value="ECO:0007669"/>
    <property type="project" value="TreeGrafter"/>
</dbReference>
<reference evidence="10" key="3">
    <citation type="submission" date="2025-05" db="UniProtKB">
        <authorList>
            <consortium name="Ensembl"/>
        </authorList>
    </citation>
    <scope>IDENTIFICATION</scope>
</reference>
<dbReference type="GO" id="GO:0009755">
    <property type="term" value="P:hormone-mediated signaling pathway"/>
    <property type="evidence" value="ECO:0007669"/>
    <property type="project" value="InterPro"/>
</dbReference>